<dbReference type="InterPro" id="IPR004358">
    <property type="entry name" value="Sig_transdc_His_kin-like_C"/>
</dbReference>
<feature type="domain" description="Histidine kinase" evidence="17">
    <location>
        <begin position="288"/>
        <end position="382"/>
    </location>
</feature>
<dbReference type="GO" id="GO:0005737">
    <property type="term" value="C:cytoplasm"/>
    <property type="evidence" value="ECO:0007669"/>
    <property type="project" value="UniProtKB-SubCell"/>
</dbReference>
<dbReference type="PRINTS" id="PR00344">
    <property type="entry name" value="BCTRLSENSOR"/>
</dbReference>
<dbReference type="SMART" id="SM00387">
    <property type="entry name" value="HATPase_c"/>
    <property type="match status" value="1"/>
</dbReference>
<evidence type="ECO:0000256" key="7">
    <source>
        <dbReference type="ARBA" id="ARBA00022490"/>
    </source>
</evidence>
<dbReference type="PANTHER" id="PTHR24421:SF55">
    <property type="entry name" value="SENSOR HISTIDINE KINASE YDFH"/>
    <property type="match status" value="1"/>
</dbReference>
<dbReference type="GO" id="GO:0051539">
    <property type="term" value="F:4 iron, 4 sulfur cluster binding"/>
    <property type="evidence" value="ECO:0007669"/>
    <property type="project" value="UniProtKB-KW"/>
</dbReference>
<keyword evidence="11" id="KW-0408">Iron</keyword>
<evidence type="ECO:0000256" key="12">
    <source>
        <dbReference type="ARBA" id="ARBA00023012"/>
    </source>
</evidence>
<dbReference type="GO" id="GO:0046872">
    <property type="term" value="F:metal ion binding"/>
    <property type="evidence" value="ECO:0007669"/>
    <property type="project" value="UniProtKB-KW"/>
</dbReference>
<name>A0A7C8HDC6_9FIRM</name>
<feature type="coiled-coil region" evidence="16">
    <location>
        <begin position="205"/>
        <end position="232"/>
    </location>
</feature>
<reference evidence="18 19" key="1">
    <citation type="submission" date="2019-12" db="EMBL/GenBank/DDBJ databases">
        <title>Defluviitalea raffinosedens, isolated from a biogas fermenter, genome sequencing and characterization.</title>
        <authorList>
            <person name="Rettenmaier R."/>
            <person name="Schneider M."/>
            <person name="Neuhaus K."/>
            <person name="Liebl W."/>
            <person name="Zverlov V."/>
        </authorList>
    </citation>
    <scope>NUCLEOTIDE SEQUENCE [LARGE SCALE GENOMIC DNA]</scope>
    <source>
        <strain evidence="18 19">249c-K6</strain>
    </source>
</reference>
<evidence type="ECO:0000256" key="4">
    <source>
        <dbReference type="ARBA" id="ARBA00012438"/>
    </source>
</evidence>
<keyword evidence="12" id="KW-0902">Two-component regulatory system</keyword>
<evidence type="ECO:0000256" key="10">
    <source>
        <dbReference type="ARBA" id="ARBA00022777"/>
    </source>
</evidence>
<dbReference type="InterPro" id="IPR008595">
    <property type="entry name" value="DegS"/>
</dbReference>
<evidence type="ECO:0000259" key="17">
    <source>
        <dbReference type="PROSITE" id="PS50109"/>
    </source>
</evidence>
<gene>
    <name evidence="18" type="ORF">GND95_12570</name>
</gene>
<evidence type="ECO:0000256" key="11">
    <source>
        <dbReference type="ARBA" id="ARBA00023004"/>
    </source>
</evidence>
<keyword evidence="13" id="KW-0411">Iron-sulfur</keyword>
<dbReference type="Pfam" id="PF05384">
    <property type="entry name" value="DegS"/>
    <property type="match status" value="1"/>
</dbReference>
<dbReference type="InterPro" id="IPR036890">
    <property type="entry name" value="HATPase_C_sf"/>
</dbReference>
<dbReference type="InterPro" id="IPR016381">
    <property type="entry name" value="Sig_transdc_His_kinase_DegS"/>
</dbReference>
<evidence type="ECO:0000313" key="19">
    <source>
        <dbReference type="Proteomes" id="UP000483018"/>
    </source>
</evidence>
<dbReference type="InterPro" id="IPR003594">
    <property type="entry name" value="HATPase_dom"/>
</dbReference>
<dbReference type="AlphaFoldDB" id="A0A7C8HDC6"/>
<evidence type="ECO:0000256" key="15">
    <source>
        <dbReference type="ARBA" id="ARBA00030800"/>
    </source>
</evidence>
<dbReference type="InterPro" id="IPR011712">
    <property type="entry name" value="Sig_transdc_His_kin_sub3_dim/P"/>
</dbReference>
<keyword evidence="10 18" id="KW-0418">Kinase</keyword>
<keyword evidence="16" id="KW-0175">Coiled coil</keyword>
<comment type="function">
    <text evidence="14">Member of the two-component regulatory system NreB/NreC involved in the control of dissimilatory nitrate/nitrite reduction in response to oxygen. NreB functions as a direct oxygen sensor histidine kinase which is autophosphorylated, in the absence of oxygen, probably at the conserved histidine residue, and transfers its phosphate group probably to a conserved aspartate residue of NreC. NreB/NreC activates the expression of the nitrate (narGHJI) and nitrite (nir) reductase operons, as well as the putative nitrate transporter gene narT.</text>
</comment>
<dbReference type="Gene3D" id="1.20.5.1930">
    <property type="match status" value="1"/>
</dbReference>
<dbReference type="CDD" id="cd16917">
    <property type="entry name" value="HATPase_UhpB-NarQ-NarX-like"/>
    <property type="match status" value="1"/>
</dbReference>
<dbReference type="PANTHER" id="PTHR24421">
    <property type="entry name" value="NITRATE/NITRITE SENSOR PROTEIN NARX-RELATED"/>
    <property type="match status" value="1"/>
</dbReference>
<keyword evidence="19" id="KW-1185">Reference proteome</keyword>
<dbReference type="Proteomes" id="UP000483018">
    <property type="component" value="Unassembled WGS sequence"/>
</dbReference>
<evidence type="ECO:0000256" key="16">
    <source>
        <dbReference type="SAM" id="Coils"/>
    </source>
</evidence>
<dbReference type="Pfam" id="PF02518">
    <property type="entry name" value="HATPase_c"/>
    <property type="match status" value="1"/>
</dbReference>
<feature type="coiled-coil region" evidence="16">
    <location>
        <begin position="24"/>
        <end position="86"/>
    </location>
</feature>
<evidence type="ECO:0000256" key="9">
    <source>
        <dbReference type="ARBA" id="ARBA00022723"/>
    </source>
</evidence>
<keyword evidence="6" id="KW-0004">4Fe-4S</keyword>
<dbReference type="OrthoDB" id="9781904at2"/>
<proteinExistence type="predicted"/>
<dbReference type="InterPro" id="IPR050482">
    <property type="entry name" value="Sensor_HK_TwoCompSys"/>
</dbReference>
<comment type="subcellular location">
    <subcellularLocation>
        <location evidence="3">Cytoplasm</location>
    </subcellularLocation>
</comment>
<evidence type="ECO:0000256" key="6">
    <source>
        <dbReference type="ARBA" id="ARBA00022485"/>
    </source>
</evidence>
<evidence type="ECO:0000256" key="5">
    <source>
        <dbReference type="ARBA" id="ARBA00017322"/>
    </source>
</evidence>
<protein>
    <recommendedName>
        <fullName evidence="5">Oxygen sensor histidine kinase NreB</fullName>
        <ecNumber evidence="4">2.7.13.3</ecNumber>
    </recommendedName>
    <alternativeName>
        <fullName evidence="15">Nitrogen regulation protein B</fullName>
    </alternativeName>
</protein>
<comment type="caution">
    <text evidence="18">The sequence shown here is derived from an EMBL/GenBank/DDBJ whole genome shotgun (WGS) entry which is preliminary data.</text>
</comment>
<dbReference type="GO" id="GO:0046983">
    <property type="term" value="F:protein dimerization activity"/>
    <property type="evidence" value="ECO:0007669"/>
    <property type="project" value="InterPro"/>
</dbReference>
<dbReference type="EMBL" id="WSLF01000015">
    <property type="protein sequence ID" value="KAE9630246.1"/>
    <property type="molecule type" value="Genomic_DNA"/>
</dbReference>
<dbReference type="GO" id="GO:0016020">
    <property type="term" value="C:membrane"/>
    <property type="evidence" value="ECO:0007669"/>
    <property type="project" value="InterPro"/>
</dbReference>
<comment type="catalytic activity">
    <reaction evidence="1">
        <text>ATP + protein L-histidine = ADP + protein N-phospho-L-histidine.</text>
        <dbReference type="EC" id="2.7.13.3"/>
    </reaction>
</comment>
<evidence type="ECO:0000256" key="13">
    <source>
        <dbReference type="ARBA" id="ARBA00023014"/>
    </source>
</evidence>
<dbReference type="RefSeq" id="WP_158741503.1">
    <property type="nucleotide sequence ID" value="NZ_JAFBEP010000010.1"/>
</dbReference>
<keyword evidence="9" id="KW-0479">Metal-binding</keyword>
<evidence type="ECO:0000256" key="3">
    <source>
        <dbReference type="ARBA" id="ARBA00004496"/>
    </source>
</evidence>
<dbReference type="EC" id="2.7.13.3" evidence="4"/>
<evidence type="ECO:0000256" key="8">
    <source>
        <dbReference type="ARBA" id="ARBA00022679"/>
    </source>
</evidence>
<evidence type="ECO:0000256" key="2">
    <source>
        <dbReference type="ARBA" id="ARBA00001966"/>
    </source>
</evidence>
<keyword evidence="8" id="KW-0808">Transferase</keyword>
<dbReference type="SUPFAM" id="SSF55874">
    <property type="entry name" value="ATPase domain of HSP90 chaperone/DNA topoisomerase II/histidine kinase"/>
    <property type="match status" value="1"/>
</dbReference>
<evidence type="ECO:0000313" key="18">
    <source>
        <dbReference type="EMBL" id="KAE9630246.1"/>
    </source>
</evidence>
<dbReference type="InterPro" id="IPR005467">
    <property type="entry name" value="His_kinase_dom"/>
</dbReference>
<evidence type="ECO:0000256" key="14">
    <source>
        <dbReference type="ARBA" id="ARBA00024827"/>
    </source>
</evidence>
<evidence type="ECO:0000256" key="1">
    <source>
        <dbReference type="ARBA" id="ARBA00000085"/>
    </source>
</evidence>
<dbReference type="Pfam" id="PF07730">
    <property type="entry name" value="HisKA_3"/>
    <property type="match status" value="1"/>
</dbReference>
<accession>A0A7C8HDC6</accession>
<dbReference type="Gene3D" id="3.30.565.10">
    <property type="entry name" value="Histidine kinase-like ATPase, C-terminal domain"/>
    <property type="match status" value="1"/>
</dbReference>
<keyword evidence="7" id="KW-0963">Cytoplasm</keyword>
<feature type="coiled-coil region" evidence="16">
    <location>
        <begin position="116"/>
        <end position="164"/>
    </location>
</feature>
<dbReference type="PIRSF" id="PIRSF003169">
    <property type="entry name" value="STHK_DegS"/>
    <property type="match status" value="1"/>
</dbReference>
<sequence length="385" mass="44616">MSSSNMDQLDRILKRTIDSFEQSKNEIYDIAEHAQEEYQQLQQELEELKAQISNTMDLVQNFERALKKSRLELMQVSKNFDQYSQEEMKAIYAKADQLRINLAVEKEREQMLIQKRNELEIRLKRSAKTVEKAENLINHVAIAMNFLTGNLKDISNQIEDLQEKKSLGIKILKAQENERQRVAREIHDGPAQSMSNVVLKSELCIKLLDRDLDKARQELINLKEMVRISIQDVRRIIYDLRPMSLDDLGIVPTLERYILKINENYSTVVKFITHGTPRILPSIISLTLFRLTQEALNNILKHAQATEATVKLSFLEENIELFISDNGKGFDVNEVHKRIRDDGSGFGLSSMKERVQLLDGEFAIRSQPNQGTRYYIRIPLKGNEV</sequence>
<dbReference type="PROSITE" id="PS50109">
    <property type="entry name" value="HIS_KIN"/>
    <property type="match status" value="1"/>
</dbReference>
<dbReference type="GO" id="GO:0000155">
    <property type="term" value="F:phosphorelay sensor kinase activity"/>
    <property type="evidence" value="ECO:0007669"/>
    <property type="project" value="InterPro"/>
</dbReference>
<organism evidence="18 19">
    <name type="scientific">Defluviitalea raffinosedens</name>
    <dbReference type="NCBI Taxonomy" id="1450156"/>
    <lineage>
        <taxon>Bacteria</taxon>
        <taxon>Bacillati</taxon>
        <taxon>Bacillota</taxon>
        <taxon>Clostridia</taxon>
        <taxon>Lachnospirales</taxon>
        <taxon>Defluviitaleaceae</taxon>
        <taxon>Defluviitalea</taxon>
    </lineage>
</organism>
<comment type="cofactor">
    <cofactor evidence="2">
        <name>[4Fe-4S] cluster</name>
        <dbReference type="ChEBI" id="CHEBI:49883"/>
    </cofactor>
</comment>